<dbReference type="AlphaFoldDB" id="A0A1B1Y4K6"/>
<evidence type="ECO:0000313" key="18">
    <source>
        <dbReference type="EMBL" id="ANW95705.1"/>
    </source>
</evidence>
<feature type="binding site" evidence="15">
    <location>
        <position position="172"/>
    </location>
    <ligand>
        <name>S-adenosyl-L-methionine</name>
        <dbReference type="ChEBI" id="CHEBI:59789"/>
        <label>2</label>
    </ligand>
</feature>
<keyword evidence="7 14" id="KW-0949">S-adenosyl-L-methionine</keyword>
<evidence type="ECO:0000256" key="15">
    <source>
        <dbReference type="PIRSR" id="PIRSR000167-1"/>
    </source>
</evidence>
<comment type="subcellular location">
    <subcellularLocation>
        <location evidence="1 14">Cytoplasm</location>
    </subcellularLocation>
</comment>
<evidence type="ECO:0000259" key="17">
    <source>
        <dbReference type="PROSITE" id="PS51918"/>
    </source>
</evidence>
<evidence type="ECO:0000256" key="11">
    <source>
        <dbReference type="ARBA" id="ARBA00023014"/>
    </source>
</evidence>
<dbReference type="GO" id="GO:0004109">
    <property type="term" value="F:coproporphyrinogen oxidase activity"/>
    <property type="evidence" value="ECO:0007669"/>
    <property type="project" value="InterPro"/>
</dbReference>
<keyword evidence="9 14" id="KW-0560">Oxidoreductase</keyword>
<feature type="binding site" evidence="15">
    <location>
        <position position="209"/>
    </location>
    <ligand>
        <name>S-adenosyl-L-methionine</name>
        <dbReference type="ChEBI" id="CHEBI:59789"/>
        <label>2</label>
    </ligand>
</feature>
<dbReference type="KEGG" id="wfu:AXE80_05180"/>
<dbReference type="GO" id="GO:0051539">
    <property type="term" value="F:4 iron, 4 sulfur cluster binding"/>
    <property type="evidence" value="ECO:0007669"/>
    <property type="project" value="UniProtKB-KW"/>
</dbReference>
<protein>
    <recommendedName>
        <fullName evidence="14">Coproporphyrinogen-III oxidase</fullName>
        <ecNumber evidence="14">1.3.98.3</ecNumber>
    </recommendedName>
</protein>
<feature type="binding site" evidence="16">
    <location>
        <position position="61"/>
    </location>
    <ligand>
        <name>[4Fe-4S] cluster</name>
        <dbReference type="ChEBI" id="CHEBI:49883"/>
        <note>4Fe-4S-S-AdoMet</note>
    </ligand>
</feature>
<keyword evidence="12 14" id="KW-0627">Porphyrin biosynthesis</keyword>
<sequence>MDINLINKYNVPGPRYTSYPTVPHWNVQDFRLKTWKSKMIDTFTKTNNTQGISVYIHLPFCESLCTFCGCNKRITKRHDVETPYINAVLKEWSMYLNLFDEKPVIKELHIGGGTPTFFSSENLHYLLTCIINTSRLAEDYEFSFEGHPNNTTKEHLQTLYNLGFRRVSFGVQDYNETVQKAIHRMQPFEKVKKVTELAREVGYTSVGHDIIYGLPFQTIDDVINTIEKTKELSPDRIAFYSYAHVPWLKGNGQRGYSEENLPSGKEKLLMYEEGKLLLQEFGYHNIGMDHFALPTDSLYKALVNHTLHRNFMGYTHAKTDLMIGLGVSSIGDSWNSFYQNVKSIEEYQQLVNNRIFPIAKGHISSNEDLIIRQHILNLMCHYETTWSTENKSLEKAPLKMFPLVHDGLVTIKKSKIIVTDKGRPFIRNICMAIDQYLGDNNQLQFSKTV</sequence>
<comment type="cofactor">
    <cofactor evidence="14 16">
        <name>[4Fe-4S] cluster</name>
        <dbReference type="ChEBI" id="CHEBI:49883"/>
    </cofactor>
    <text evidence="14 16">Binds 1 [4Fe-4S] cluster. The cluster is coordinated with 3 cysteines and an exchangeable S-adenosyl-L-methionine.</text>
</comment>
<dbReference type="SMART" id="SM00729">
    <property type="entry name" value="Elp3"/>
    <property type="match status" value="1"/>
</dbReference>
<evidence type="ECO:0000256" key="1">
    <source>
        <dbReference type="ARBA" id="ARBA00004496"/>
    </source>
</evidence>
<keyword evidence="19" id="KW-1185">Reference proteome</keyword>
<feature type="binding site" evidence="16">
    <location>
        <position position="68"/>
    </location>
    <ligand>
        <name>[4Fe-4S] cluster</name>
        <dbReference type="ChEBI" id="CHEBI:49883"/>
        <note>4Fe-4S-S-AdoMet</note>
    </ligand>
</feature>
<dbReference type="GO" id="GO:0005737">
    <property type="term" value="C:cytoplasm"/>
    <property type="evidence" value="ECO:0007669"/>
    <property type="project" value="UniProtKB-SubCell"/>
</dbReference>
<keyword evidence="8 14" id="KW-0479">Metal-binding</keyword>
<feature type="binding site" evidence="15">
    <location>
        <position position="112"/>
    </location>
    <ligand>
        <name>S-adenosyl-L-methionine</name>
        <dbReference type="ChEBI" id="CHEBI:59789"/>
        <label>1</label>
    </ligand>
</feature>
<evidence type="ECO:0000256" key="6">
    <source>
        <dbReference type="ARBA" id="ARBA00022490"/>
    </source>
</evidence>
<dbReference type="EC" id="1.3.98.3" evidence="14"/>
<comment type="similarity">
    <text evidence="3 14">Belongs to the anaerobic coproporphyrinogen-III oxidase family.</text>
</comment>
<dbReference type="GO" id="GO:0046872">
    <property type="term" value="F:metal ion binding"/>
    <property type="evidence" value="ECO:0007669"/>
    <property type="project" value="UniProtKB-KW"/>
</dbReference>
<feature type="binding site" evidence="15">
    <location>
        <position position="243"/>
    </location>
    <ligand>
        <name>S-adenosyl-L-methionine</name>
        <dbReference type="ChEBI" id="CHEBI:59789"/>
        <label>2</label>
    </ligand>
</feature>
<dbReference type="PANTHER" id="PTHR13932:SF6">
    <property type="entry name" value="OXYGEN-INDEPENDENT COPROPORPHYRINOGEN III OXIDASE"/>
    <property type="match status" value="1"/>
</dbReference>
<evidence type="ECO:0000256" key="14">
    <source>
        <dbReference type="PIRNR" id="PIRNR000167"/>
    </source>
</evidence>
<dbReference type="UniPathway" id="UPA00251">
    <property type="reaction ID" value="UER00323"/>
</dbReference>
<comment type="catalytic activity">
    <reaction evidence="13 14">
        <text>coproporphyrinogen III + 2 S-adenosyl-L-methionine = protoporphyrinogen IX + 2 5'-deoxyadenosine + 2 L-methionine + 2 CO2</text>
        <dbReference type="Rhea" id="RHEA:15425"/>
        <dbReference type="ChEBI" id="CHEBI:16526"/>
        <dbReference type="ChEBI" id="CHEBI:17319"/>
        <dbReference type="ChEBI" id="CHEBI:57307"/>
        <dbReference type="ChEBI" id="CHEBI:57309"/>
        <dbReference type="ChEBI" id="CHEBI:57844"/>
        <dbReference type="ChEBI" id="CHEBI:59789"/>
        <dbReference type="EC" id="1.3.98.3"/>
    </reaction>
</comment>
<dbReference type="InterPro" id="IPR004558">
    <property type="entry name" value="Coprogen_oxidase_HemN"/>
</dbReference>
<dbReference type="Proteomes" id="UP000092967">
    <property type="component" value="Chromosome"/>
</dbReference>
<dbReference type="STRING" id="1790137.AXE80_05180"/>
<evidence type="ECO:0000256" key="13">
    <source>
        <dbReference type="ARBA" id="ARBA00048321"/>
    </source>
</evidence>
<dbReference type="Pfam" id="PF04055">
    <property type="entry name" value="Radical_SAM"/>
    <property type="match status" value="1"/>
</dbReference>
<dbReference type="InterPro" id="IPR013785">
    <property type="entry name" value="Aldolase_TIM"/>
</dbReference>
<keyword evidence="11 14" id="KW-0411">Iron-sulfur</keyword>
<dbReference type="InterPro" id="IPR007197">
    <property type="entry name" value="rSAM"/>
</dbReference>
<comment type="pathway">
    <text evidence="2 14">Porphyrin-containing compound metabolism; protoporphyrin-IX biosynthesis; protoporphyrinogen-IX from coproporphyrinogen-III (AdoMet route): step 1/1.</text>
</comment>
<gene>
    <name evidence="18" type="ORF">AXE80_05180</name>
</gene>
<dbReference type="InterPro" id="IPR006638">
    <property type="entry name" value="Elp3/MiaA/NifB-like_rSAM"/>
</dbReference>
<feature type="binding site" evidence="15">
    <location>
        <position position="184"/>
    </location>
    <ligand>
        <name>S-adenosyl-L-methionine</name>
        <dbReference type="ChEBI" id="CHEBI:59789"/>
        <label>2</label>
    </ligand>
</feature>
<dbReference type="InterPro" id="IPR034505">
    <property type="entry name" value="Coproporphyrinogen-III_oxidase"/>
</dbReference>
<feature type="binding site" evidence="16">
    <location>
        <position position="65"/>
    </location>
    <ligand>
        <name>[4Fe-4S] cluster</name>
        <dbReference type="ChEBI" id="CHEBI:49883"/>
        <note>4Fe-4S-S-AdoMet</note>
    </ligand>
</feature>
<feature type="domain" description="Radical SAM core" evidence="17">
    <location>
        <begin position="46"/>
        <end position="284"/>
    </location>
</feature>
<dbReference type="SUPFAM" id="SSF102114">
    <property type="entry name" value="Radical SAM enzymes"/>
    <property type="match status" value="1"/>
</dbReference>
<comment type="subunit">
    <text evidence="4">Monomer.</text>
</comment>
<evidence type="ECO:0000256" key="16">
    <source>
        <dbReference type="PIRSR" id="PIRSR000167-2"/>
    </source>
</evidence>
<evidence type="ECO:0000256" key="2">
    <source>
        <dbReference type="ARBA" id="ARBA00004785"/>
    </source>
</evidence>
<keyword evidence="6 14" id="KW-0963">Cytoplasm</keyword>
<feature type="binding site" evidence="15">
    <location>
        <position position="330"/>
    </location>
    <ligand>
        <name>S-adenosyl-L-methionine</name>
        <dbReference type="ChEBI" id="CHEBI:59789"/>
        <label>1</label>
    </ligand>
</feature>
<dbReference type="NCBIfam" id="TIGR00538">
    <property type="entry name" value="hemN"/>
    <property type="match status" value="1"/>
</dbReference>
<dbReference type="GO" id="GO:0051989">
    <property type="term" value="F:coproporphyrinogen dehydrogenase activity"/>
    <property type="evidence" value="ECO:0007669"/>
    <property type="project" value="UniProtKB-EC"/>
</dbReference>
<evidence type="ECO:0000256" key="3">
    <source>
        <dbReference type="ARBA" id="ARBA00005493"/>
    </source>
</evidence>
<feature type="binding site" evidence="15">
    <location>
        <position position="145"/>
    </location>
    <ligand>
        <name>S-adenosyl-L-methionine</name>
        <dbReference type="ChEBI" id="CHEBI:59789"/>
        <label>1</label>
    </ligand>
</feature>
<dbReference type="SFLD" id="SFLDS00029">
    <property type="entry name" value="Radical_SAM"/>
    <property type="match status" value="1"/>
</dbReference>
<dbReference type="SFLD" id="SFLDG01065">
    <property type="entry name" value="anaerobic_coproporphyrinogen-I"/>
    <property type="match status" value="1"/>
</dbReference>
<evidence type="ECO:0000256" key="4">
    <source>
        <dbReference type="ARBA" id="ARBA00011245"/>
    </source>
</evidence>
<dbReference type="PIRSF" id="PIRSF000167">
    <property type="entry name" value="HemN"/>
    <property type="match status" value="1"/>
</dbReference>
<dbReference type="CDD" id="cd01335">
    <property type="entry name" value="Radical_SAM"/>
    <property type="match status" value="1"/>
</dbReference>
<dbReference type="PROSITE" id="PS51918">
    <property type="entry name" value="RADICAL_SAM"/>
    <property type="match status" value="1"/>
</dbReference>
<evidence type="ECO:0000256" key="12">
    <source>
        <dbReference type="ARBA" id="ARBA00023244"/>
    </source>
</evidence>
<evidence type="ECO:0000313" key="19">
    <source>
        <dbReference type="Proteomes" id="UP000092967"/>
    </source>
</evidence>
<evidence type="ECO:0000256" key="9">
    <source>
        <dbReference type="ARBA" id="ARBA00023002"/>
    </source>
</evidence>
<evidence type="ECO:0000256" key="7">
    <source>
        <dbReference type="ARBA" id="ARBA00022691"/>
    </source>
</evidence>
<feature type="binding site" evidence="15">
    <location>
        <position position="55"/>
    </location>
    <ligand>
        <name>S-adenosyl-L-methionine</name>
        <dbReference type="ChEBI" id="CHEBI:59789"/>
        <label>1</label>
    </ligand>
</feature>
<keyword evidence="5 14" id="KW-0004">4Fe-4S</keyword>
<dbReference type="GO" id="GO:0006782">
    <property type="term" value="P:protoporphyrinogen IX biosynthetic process"/>
    <property type="evidence" value="ECO:0007669"/>
    <property type="project" value="UniProtKB-UniPathway"/>
</dbReference>
<feature type="binding site" evidence="15">
    <location>
        <begin position="113"/>
        <end position="114"/>
    </location>
    <ligand>
        <name>S-adenosyl-L-methionine</name>
        <dbReference type="ChEBI" id="CHEBI:59789"/>
        <label>2</label>
    </ligand>
</feature>
<organism evidence="18 19">
    <name type="scientific">Wenyingzhuangia fucanilytica</name>
    <dbReference type="NCBI Taxonomy" id="1790137"/>
    <lineage>
        <taxon>Bacteria</taxon>
        <taxon>Pseudomonadati</taxon>
        <taxon>Bacteroidota</taxon>
        <taxon>Flavobacteriia</taxon>
        <taxon>Flavobacteriales</taxon>
        <taxon>Flavobacteriaceae</taxon>
        <taxon>Wenyingzhuangia</taxon>
    </lineage>
</organism>
<dbReference type="OrthoDB" id="9808022at2"/>
<dbReference type="Gene3D" id="1.10.10.920">
    <property type="match status" value="1"/>
</dbReference>
<dbReference type="InterPro" id="IPR058240">
    <property type="entry name" value="rSAM_sf"/>
</dbReference>
<evidence type="ECO:0000256" key="10">
    <source>
        <dbReference type="ARBA" id="ARBA00023004"/>
    </source>
</evidence>
<dbReference type="PANTHER" id="PTHR13932">
    <property type="entry name" value="COPROPORPHYRINIGEN III OXIDASE"/>
    <property type="match status" value="1"/>
</dbReference>
<dbReference type="Gene3D" id="3.20.20.70">
    <property type="entry name" value="Aldolase class I"/>
    <property type="match status" value="1"/>
</dbReference>
<accession>A0A1B1Y4K6</accession>
<evidence type="ECO:0000256" key="5">
    <source>
        <dbReference type="ARBA" id="ARBA00022485"/>
    </source>
</evidence>
<feature type="binding site" evidence="15">
    <location>
        <begin position="67"/>
        <end position="69"/>
    </location>
    <ligand>
        <name>S-adenosyl-L-methionine</name>
        <dbReference type="ChEBI" id="CHEBI:59789"/>
        <label>2</label>
    </ligand>
</feature>
<name>A0A1B1Y4K6_9FLAO</name>
<keyword evidence="10 14" id="KW-0408">Iron</keyword>
<evidence type="ECO:0000256" key="8">
    <source>
        <dbReference type="ARBA" id="ARBA00022723"/>
    </source>
</evidence>
<proteinExistence type="inferred from homology"/>
<dbReference type="EMBL" id="CP014224">
    <property type="protein sequence ID" value="ANW95705.1"/>
    <property type="molecule type" value="Genomic_DNA"/>
</dbReference>
<dbReference type="RefSeq" id="WP_068825098.1">
    <property type="nucleotide sequence ID" value="NZ_CP014224.1"/>
</dbReference>
<reference evidence="18 19" key="1">
    <citation type="submission" date="2016-02" db="EMBL/GenBank/DDBJ databases">
        <authorList>
            <person name="Wen L."/>
            <person name="He K."/>
            <person name="Yang H."/>
        </authorList>
    </citation>
    <scope>NUCLEOTIDE SEQUENCE [LARGE SCALE GENOMIC DNA]</scope>
    <source>
        <strain evidence="18 19">CZ1127</strain>
    </source>
</reference>